<evidence type="ECO:0000313" key="3">
    <source>
        <dbReference type="EMBL" id="KAJ8750211.1"/>
    </source>
</evidence>
<dbReference type="Proteomes" id="UP001159364">
    <property type="component" value="Linkage Group LG11"/>
</dbReference>
<dbReference type="PANTHER" id="PTHR24291">
    <property type="entry name" value="CYTOCHROME P450 FAMILY 4"/>
    <property type="match status" value="1"/>
</dbReference>
<dbReference type="SUPFAM" id="SSF48264">
    <property type="entry name" value="Cytochrome P450"/>
    <property type="match status" value="1"/>
</dbReference>
<dbReference type="AlphaFoldDB" id="A0AAV8SDU7"/>
<dbReference type="GO" id="GO:0020037">
    <property type="term" value="F:heme binding"/>
    <property type="evidence" value="ECO:0007669"/>
    <property type="project" value="InterPro"/>
</dbReference>
<name>A0AAV8SDU7_9ROSI</name>
<evidence type="ECO:0000313" key="4">
    <source>
        <dbReference type="Proteomes" id="UP001159364"/>
    </source>
</evidence>
<feature type="region of interest" description="Disordered" evidence="2">
    <location>
        <begin position="341"/>
        <end position="377"/>
    </location>
</feature>
<dbReference type="Gene3D" id="1.10.630.10">
    <property type="entry name" value="Cytochrome P450"/>
    <property type="match status" value="1"/>
</dbReference>
<sequence>MMKERLGKTEGKSKFVTVALASSNGREPKSVESKSVEKLLDEKRNAELSTRITSGEFTALLSLLKNGLSKVGIADDVLEFLFKWLDSGKDYLKIPEAKGAISAIRNEAFFIPLYELYLTYGGIFRLTFGPKSFLIVSDPSIAKRILKDNSKAYSKGILAEILYFVMGKGLILVDVEVWRVRLRAIVPALHQKYVEAMISLFGQATERLCNKLDVAASDGEDVEMESLFSHLTLDIIGKAVFNYEFDSLSNDTGIVDGMHYCPLTLGIGELSGYALFPFCKLIFSTRTVKMTKAFFTLRFDMVAASQSPSICITRIGNDIVIWNSLSSFCGNFENVEGGSISGGGSNSTSSVPSQTQEEIPESDMRKRKRQMTSFFIP</sequence>
<dbReference type="GO" id="GO:0009507">
    <property type="term" value="C:chloroplast"/>
    <property type="evidence" value="ECO:0007669"/>
    <property type="project" value="TreeGrafter"/>
</dbReference>
<organism evidence="3 4">
    <name type="scientific">Erythroxylum novogranatense</name>
    <dbReference type="NCBI Taxonomy" id="1862640"/>
    <lineage>
        <taxon>Eukaryota</taxon>
        <taxon>Viridiplantae</taxon>
        <taxon>Streptophyta</taxon>
        <taxon>Embryophyta</taxon>
        <taxon>Tracheophyta</taxon>
        <taxon>Spermatophyta</taxon>
        <taxon>Magnoliopsida</taxon>
        <taxon>eudicotyledons</taxon>
        <taxon>Gunneridae</taxon>
        <taxon>Pentapetalae</taxon>
        <taxon>rosids</taxon>
        <taxon>fabids</taxon>
        <taxon>Malpighiales</taxon>
        <taxon>Erythroxylaceae</taxon>
        <taxon>Erythroxylum</taxon>
    </lineage>
</organism>
<gene>
    <name evidence="3" type="ORF">K2173_014126</name>
</gene>
<dbReference type="InterPro" id="IPR036396">
    <property type="entry name" value="Cyt_P450_sf"/>
</dbReference>
<reference evidence="3 4" key="1">
    <citation type="submission" date="2021-09" db="EMBL/GenBank/DDBJ databases">
        <title>Genomic insights and catalytic innovation underlie evolution of tropane alkaloids biosynthesis.</title>
        <authorList>
            <person name="Wang Y.-J."/>
            <person name="Tian T."/>
            <person name="Huang J.-P."/>
            <person name="Huang S.-X."/>
        </authorList>
    </citation>
    <scope>NUCLEOTIDE SEQUENCE [LARGE SCALE GENOMIC DNA]</scope>
    <source>
        <strain evidence="3">KIB-2018</strain>
        <tissue evidence="3">Leaf</tissue>
    </source>
</reference>
<accession>A0AAV8SDU7</accession>
<comment type="similarity">
    <text evidence="1">Belongs to the cytochrome P450 family.</text>
</comment>
<dbReference type="GO" id="GO:0010291">
    <property type="term" value="F:beta-carotene 3-hydroxylase activity"/>
    <property type="evidence" value="ECO:0007669"/>
    <property type="project" value="TreeGrafter"/>
</dbReference>
<protein>
    <submittedName>
        <fullName evidence="3">Uncharacterized protein</fullName>
    </submittedName>
</protein>
<dbReference type="PANTHER" id="PTHR24291:SF171">
    <property type="entry name" value="PROTEIN LUTEIN DEFICIENT 5, CHLOROPLASTIC"/>
    <property type="match status" value="1"/>
</dbReference>
<dbReference type="GO" id="GO:0005506">
    <property type="term" value="F:iron ion binding"/>
    <property type="evidence" value="ECO:0007669"/>
    <property type="project" value="InterPro"/>
</dbReference>
<dbReference type="InterPro" id="IPR001128">
    <property type="entry name" value="Cyt_P450"/>
</dbReference>
<dbReference type="InterPro" id="IPR050196">
    <property type="entry name" value="Cytochrome_P450_Monoox"/>
</dbReference>
<dbReference type="GO" id="GO:0016705">
    <property type="term" value="F:oxidoreductase activity, acting on paired donors, with incorporation or reduction of molecular oxygen"/>
    <property type="evidence" value="ECO:0007669"/>
    <property type="project" value="InterPro"/>
</dbReference>
<dbReference type="GO" id="GO:0016123">
    <property type="term" value="P:xanthophyll biosynthetic process"/>
    <property type="evidence" value="ECO:0007669"/>
    <property type="project" value="TreeGrafter"/>
</dbReference>
<evidence type="ECO:0000256" key="2">
    <source>
        <dbReference type="SAM" id="MobiDB-lite"/>
    </source>
</evidence>
<dbReference type="Pfam" id="PF00067">
    <property type="entry name" value="p450"/>
    <property type="match status" value="1"/>
</dbReference>
<comment type="caution">
    <text evidence="3">The sequence shown here is derived from an EMBL/GenBank/DDBJ whole genome shotgun (WGS) entry which is preliminary data.</text>
</comment>
<dbReference type="EMBL" id="JAIWQS010000011">
    <property type="protein sequence ID" value="KAJ8750211.1"/>
    <property type="molecule type" value="Genomic_DNA"/>
</dbReference>
<evidence type="ECO:0000256" key="1">
    <source>
        <dbReference type="ARBA" id="ARBA00010617"/>
    </source>
</evidence>
<proteinExistence type="inferred from homology"/>
<keyword evidence="4" id="KW-1185">Reference proteome</keyword>